<evidence type="ECO:0000256" key="1">
    <source>
        <dbReference type="SAM" id="SignalP"/>
    </source>
</evidence>
<reference evidence="2" key="2">
    <citation type="submission" date="2014-07" db="EMBL/GenBank/DDBJ databases">
        <authorList>
            <person name="Hull J."/>
        </authorList>
    </citation>
    <scope>NUCLEOTIDE SEQUENCE</scope>
</reference>
<feature type="signal peptide" evidence="1">
    <location>
        <begin position="1"/>
        <end position="23"/>
    </location>
</feature>
<evidence type="ECO:0000313" key="2">
    <source>
        <dbReference type="EMBL" id="JAG24270.1"/>
    </source>
</evidence>
<dbReference type="EMBL" id="GBHO01019334">
    <property type="protein sequence ID" value="JAG24270.1"/>
    <property type="molecule type" value="Transcribed_RNA"/>
</dbReference>
<feature type="chain" id="PRO_5002072191" evidence="1">
    <location>
        <begin position="24"/>
        <end position="175"/>
    </location>
</feature>
<accession>A0A0A9Y422</accession>
<gene>
    <name evidence="2" type="primary">brl1_1</name>
    <name evidence="2" type="ORF">CM83_4556</name>
</gene>
<proteinExistence type="predicted"/>
<organism evidence="2">
    <name type="scientific">Lygus hesperus</name>
    <name type="common">Western plant bug</name>
    <dbReference type="NCBI Taxonomy" id="30085"/>
    <lineage>
        <taxon>Eukaryota</taxon>
        <taxon>Metazoa</taxon>
        <taxon>Ecdysozoa</taxon>
        <taxon>Arthropoda</taxon>
        <taxon>Hexapoda</taxon>
        <taxon>Insecta</taxon>
        <taxon>Pterygota</taxon>
        <taxon>Neoptera</taxon>
        <taxon>Paraneoptera</taxon>
        <taxon>Hemiptera</taxon>
        <taxon>Heteroptera</taxon>
        <taxon>Panheteroptera</taxon>
        <taxon>Cimicomorpha</taxon>
        <taxon>Miridae</taxon>
        <taxon>Mirini</taxon>
        <taxon>Lygus</taxon>
    </lineage>
</organism>
<sequence length="175" mass="19824">MVGDSLKLTALLVLGVFEVSAFGSDVIQLMVKQVGSELKQVDVVMVEIKKLSVPPQAPSLGYWFSSYMPRATPGLNQQKIDKIFDVSANLMSDLAIFQVRLISQRNGPQGDLIDKTLSRIEEKTYQLKTMLIQLQQDKSTPVTYFPKEGERQGQVPIQRPTYRVPPNPMYRQFYL</sequence>
<name>A0A0A9Y422_LYGHE</name>
<keyword evidence="1" id="KW-0732">Signal</keyword>
<protein>
    <submittedName>
        <fullName evidence="2">E3 ubiquitin-protein ligase brl1</fullName>
    </submittedName>
</protein>
<reference evidence="2" key="1">
    <citation type="journal article" date="2014" name="PLoS ONE">
        <title>Transcriptome-Based Identification of ABC Transporters in the Western Tarnished Plant Bug Lygus hesperus.</title>
        <authorList>
            <person name="Hull J.J."/>
            <person name="Chaney K."/>
            <person name="Geib S.M."/>
            <person name="Fabrick J.A."/>
            <person name="Brent C.S."/>
            <person name="Walsh D."/>
            <person name="Lavine L.C."/>
        </authorList>
    </citation>
    <scope>NUCLEOTIDE SEQUENCE</scope>
</reference>
<dbReference type="AlphaFoldDB" id="A0A0A9Y422"/>